<comment type="caution">
    <text evidence="1">The sequence shown here is derived from an EMBL/GenBank/DDBJ whole genome shotgun (WGS) entry which is preliminary data.</text>
</comment>
<organism evidence="1 2">
    <name type="scientific">Streptomyces bugieae</name>
    <dbReference type="NCBI Taxonomy" id="3098223"/>
    <lineage>
        <taxon>Bacteria</taxon>
        <taxon>Bacillati</taxon>
        <taxon>Actinomycetota</taxon>
        <taxon>Actinomycetes</taxon>
        <taxon>Kitasatosporales</taxon>
        <taxon>Streptomycetaceae</taxon>
        <taxon>Streptomyces</taxon>
    </lineage>
</organism>
<dbReference type="EMBL" id="JAZBJP010000002">
    <property type="protein sequence ID" value="MEE4419596.1"/>
    <property type="molecule type" value="Genomic_DNA"/>
</dbReference>
<proteinExistence type="predicted"/>
<dbReference type="RefSeq" id="WP_330821286.1">
    <property type="nucleotide sequence ID" value="NZ_JAZBJP010000002.1"/>
</dbReference>
<protein>
    <submittedName>
        <fullName evidence="1">Uncharacterized protein</fullName>
    </submittedName>
</protein>
<reference evidence="1 2" key="1">
    <citation type="submission" date="2023-12" db="EMBL/GenBank/DDBJ databases">
        <title>30 novel species of actinomycetes from the DSMZ collection.</title>
        <authorList>
            <person name="Nouioui I."/>
        </authorList>
    </citation>
    <scope>NUCLEOTIDE SEQUENCE [LARGE SCALE GENOMIC DNA]</scope>
    <source>
        <strain evidence="1 2">DSM 41528</strain>
    </source>
</reference>
<gene>
    <name evidence="1" type="ORF">V2J85_09545</name>
</gene>
<accession>A0ABU7NL66</accession>
<evidence type="ECO:0000313" key="1">
    <source>
        <dbReference type="EMBL" id="MEE4419596.1"/>
    </source>
</evidence>
<dbReference type="Proteomes" id="UP001307760">
    <property type="component" value="Unassembled WGS sequence"/>
</dbReference>
<name>A0ABU7NL66_9ACTN</name>
<evidence type="ECO:0000313" key="2">
    <source>
        <dbReference type="Proteomes" id="UP001307760"/>
    </source>
</evidence>
<sequence>MKITVILLAGARYLTEPGIVPGTLADIAFNIAEGPVVIRHGACPGENSADQTASDWINSIGNRYGITEAPMPADWDNCTANCTPGNRRRKKPGDTAHPGLLDDYCPAAGPRRNGGMVAKQPRPEWMVAFPEPGQPNYGTRNCMRLAKQAGIQVYEVVA</sequence>
<keyword evidence="2" id="KW-1185">Reference proteome</keyword>